<dbReference type="PANTHER" id="PTHR38764">
    <property type="entry name" value="ACYL CARRIER PROTEIN PHOSPHODIESTERASE"/>
    <property type="match status" value="1"/>
</dbReference>
<dbReference type="EMBL" id="FQUH01000001">
    <property type="protein sequence ID" value="SHE40931.1"/>
    <property type="molecule type" value="Genomic_DNA"/>
</dbReference>
<keyword evidence="4" id="KW-0276">Fatty acid metabolism</keyword>
<evidence type="ECO:0000256" key="1">
    <source>
        <dbReference type="ARBA" id="ARBA00022516"/>
    </source>
</evidence>
<dbReference type="GO" id="GO:0008770">
    <property type="term" value="F:[acyl-carrier-protein] phosphodiesterase activity"/>
    <property type="evidence" value="ECO:0007669"/>
    <property type="project" value="InterPro"/>
</dbReference>
<evidence type="ECO:0000313" key="5">
    <source>
        <dbReference type="EMBL" id="SHE40931.1"/>
    </source>
</evidence>
<keyword evidence="1" id="KW-0444">Lipid biosynthesis</keyword>
<dbReference type="Proteomes" id="UP000184159">
    <property type="component" value="Unassembled WGS sequence"/>
</dbReference>
<keyword evidence="4" id="KW-0275">Fatty acid biosynthesis</keyword>
<name>A0A1M4T8Y3_VIBGA</name>
<accession>A0A1M4T8Y3</accession>
<evidence type="ECO:0000256" key="2">
    <source>
        <dbReference type="ARBA" id="ARBA00022801"/>
    </source>
</evidence>
<dbReference type="InterPro" id="IPR007431">
    <property type="entry name" value="ACP_PD"/>
</dbReference>
<evidence type="ECO:0000256" key="4">
    <source>
        <dbReference type="ARBA" id="ARBA00023160"/>
    </source>
</evidence>
<dbReference type="GO" id="GO:0006633">
    <property type="term" value="P:fatty acid biosynthetic process"/>
    <property type="evidence" value="ECO:0007669"/>
    <property type="project" value="UniProtKB-KW"/>
</dbReference>
<keyword evidence="3" id="KW-0443">Lipid metabolism</keyword>
<keyword evidence="6" id="KW-1185">Reference proteome</keyword>
<dbReference type="AlphaFoldDB" id="A0A1M4T8Y3"/>
<proteinExistence type="predicted"/>
<keyword evidence="2" id="KW-0378">Hydrolase</keyword>
<evidence type="ECO:0000313" key="6">
    <source>
        <dbReference type="Proteomes" id="UP000184159"/>
    </source>
</evidence>
<organism evidence="5 6">
    <name type="scientific">Vibrio gazogenes DSM 21264 = NBRC 103151</name>
    <dbReference type="NCBI Taxonomy" id="1123492"/>
    <lineage>
        <taxon>Bacteria</taxon>
        <taxon>Pseudomonadati</taxon>
        <taxon>Pseudomonadota</taxon>
        <taxon>Gammaproteobacteria</taxon>
        <taxon>Vibrionales</taxon>
        <taxon>Vibrionaceae</taxon>
        <taxon>Vibrio</taxon>
    </lineage>
</organism>
<sequence>MNWGCSIKFQQALIRIIGVTVLVNHPVLWFDEISSITVVKIMNFLAHLHLAQHCQSSLLGNLLGDFVKGDPQGRYPEPIVKGIRLHRFVDAYTDQHPVVQALKSYFPGESRRFAPIGLDLFWDHCLARRWHDLHHHPLAVFCQDAQGQIEQELTFPAPEPFIQVHRRMWQGRWLESYAEFDNIEVALQRMSHRSPRMQSLTSCIPPLKTHYQHLSESFAQLYPQVLDAVSVAFSEME</sequence>
<gene>
    <name evidence="5" type="ORF">SAMN02745781_00261</name>
</gene>
<dbReference type="Pfam" id="PF04336">
    <property type="entry name" value="ACP_PD"/>
    <property type="match status" value="1"/>
</dbReference>
<dbReference type="PANTHER" id="PTHR38764:SF1">
    <property type="entry name" value="ACYL CARRIER PROTEIN PHOSPHODIESTERASE"/>
    <property type="match status" value="1"/>
</dbReference>
<reference evidence="6" key="1">
    <citation type="submission" date="2016-11" db="EMBL/GenBank/DDBJ databases">
        <authorList>
            <person name="Varghese N."/>
            <person name="Submissions S."/>
        </authorList>
    </citation>
    <scope>NUCLEOTIDE SEQUENCE [LARGE SCALE GENOMIC DNA]</scope>
    <source>
        <strain evidence="6">DSM 21264</strain>
    </source>
</reference>
<evidence type="ECO:0000256" key="3">
    <source>
        <dbReference type="ARBA" id="ARBA00023098"/>
    </source>
</evidence>
<protein>
    <submittedName>
        <fullName evidence="5">Acyl carrier protein phosphodiesterase</fullName>
    </submittedName>
</protein>